<comment type="caution">
    <text evidence="2">The sequence shown here is derived from an EMBL/GenBank/DDBJ whole genome shotgun (WGS) entry which is preliminary data.</text>
</comment>
<dbReference type="AlphaFoldDB" id="A0A9Q3KI67"/>
<sequence length="320" mass="37023">MKMVHTINERNYSLQTDGCGKRRGKTRSRSGKPSSRKTFLDDSRVAPHSPRSLPTKFDINSEPELIKGNVLRDKPFPSGSHRNISVPEQKIGIEQPRKRSGKYAQAFGRGYELLLKHQQHSGSREEHRTCRTMDSIFLKRQGQKDKEFLEEPKYFIHRPEERVGNDPSFGERRPSGVNQLQKCPEKIPKDLRRNSEVPRKIKAKSIGTDLTHKGMNPQIRAFSCEQCIQYGQNSYGIHSEGAGKNEHDFPTQLIDEIKYIKSSIDSQLGKFDKEFKKLTSDINDLKNNDRILTEWCKLTNLRIERNNEVQNDELETHNHE</sequence>
<protein>
    <submittedName>
        <fullName evidence="2">Uncharacterized protein</fullName>
    </submittedName>
</protein>
<dbReference type="Proteomes" id="UP000765509">
    <property type="component" value="Unassembled WGS sequence"/>
</dbReference>
<evidence type="ECO:0000313" key="3">
    <source>
        <dbReference type="Proteomes" id="UP000765509"/>
    </source>
</evidence>
<feature type="region of interest" description="Disordered" evidence="1">
    <location>
        <begin position="1"/>
        <end position="60"/>
    </location>
</feature>
<name>A0A9Q3KI67_9BASI</name>
<accession>A0A9Q3KI67</accession>
<keyword evidence="3" id="KW-1185">Reference proteome</keyword>
<organism evidence="2 3">
    <name type="scientific">Austropuccinia psidii MF-1</name>
    <dbReference type="NCBI Taxonomy" id="1389203"/>
    <lineage>
        <taxon>Eukaryota</taxon>
        <taxon>Fungi</taxon>
        <taxon>Dikarya</taxon>
        <taxon>Basidiomycota</taxon>
        <taxon>Pucciniomycotina</taxon>
        <taxon>Pucciniomycetes</taxon>
        <taxon>Pucciniales</taxon>
        <taxon>Sphaerophragmiaceae</taxon>
        <taxon>Austropuccinia</taxon>
    </lineage>
</organism>
<reference evidence="2" key="1">
    <citation type="submission" date="2021-03" db="EMBL/GenBank/DDBJ databases">
        <title>Draft genome sequence of rust myrtle Austropuccinia psidii MF-1, a brazilian biotype.</title>
        <authorList>
            <person name="Quecine M.C."/>
            <person name="Pachon D.M.R."/>
            <person name="Bonatelli M.L."/>
            <person name="Correr F.H."/>
            <person name="Franceschini L.M."/>
            <person name="Leite T.F."/>
            <person name="Margarido G.R.A."/>
            <person name="Almeida C.A."/>
            <person name="Ferrarezi J.A."/>
            <person name="Labate C.A."/>
        </authorList>
    </citation>
    <scope>NUCLEOTIDE SEQUENCE</scope>
    <source>
        <strain evidence="2">MF-1</strain>
    </source>
</reference>
<feature type="compositionally biased region" description="Basic residues" evidence="1">
    <location>
        <begin position="21"/>
        <end position="30"/>
    </location>
</feature>
<gene>
    <name evidence="2" type="ORF">O181_121790</name>
</gene>
<dbReference type="EMBL" id="AVOT02111583">
    <property type="protein sequence ID" value="MBW0582075.1"/>
    <property type="molecule type" value="Genomic_DNA"/>
</dbReference>
<evidence type="ECO:0000313" key="2">
    <source>
        <dbReference type="EMBL" id="MBW0582075.1"/>
    </source>
</evidence>
<evidence type="ECO:0000256" key="1">
    <source>
        <dbReference type="SAM" id="MobiDB-lite"/>
    </source>
</evidence>
<proteinExistence type="predicted"/>